<dbReference type="EMBL" id="CP045907">
    <property type="protein sequence ID" value="QQP35428.1"/>
    <property type="molecule type" value="Genomic_DNA"/>
</dbReference>
<evidence type="ECO:0000313" key="1">
    <source>
        <dbReference type="EMBL" id="QQP35428.1"/>
    </source>
</evidence>
<reference evidence="2" key="1">
    <citation type="submission" date="2021-01" db="EMBL/GenBank/DDBJ databases">
        <title>Caligus Genome Assembly.</title>
        <authorList>
            <person name="Gallardo-Escarate C."/>
        </authorList>
    </citation>
    <scope>NUCLEOTIDE SEQUENCE [LARGE SCALE GENOMIC DNA]</scope>
</reference>
<name>A0A7T8GPA5_CALRO</name>
<organism evidence="1 2">
    <name type="scientific">Caligus rogercresseyi</name>
    <name type="common">Sea louse</name>
    <dbReference type="NCBI Taxonomy" id="217165"/>
    <lineage>
        <taxon>Eukaryota</taxon>
        <taxon>Metazoa</taxon>
        <taxon>Ecdysozoa</taxon>
        <taxon>Arthropoda</taxon>
        <taxon>Crustacea</taxon>
        <taxon>Multicrustacea</taxon>
        <taxon>Hexanauplia</taxon>
        <taxon>Copepoda</taxon>
        <taxon>Siphonostomatoida</taxon>
        <taxon>Caligidae</taxon>
        <taxon>Caligus</taxon>
    </lineage>
</organism>
<protein>
    <submittedName>
        <fullName evidence="1">Uncharacterized protein</fullName>
    </submittedName>
</protein>
<accession>A0A7T8GPA5</accession>
<dbReference type="AlphaFoldDB" id="A0A7T8GPA5"/>
<sequence length="55" mass="6306">MIVYMYIDSSDQERSGRIYPPDNYALAGPIHRPQYAHLEAVNGRLCFLRPAAPRD</sequence>
<dbReference type="Proteomes" id="UP000595437">
    <property type="component" value="Chromosome 18"/>
</dbReference>
<gene>
    <name evidence="1" type="ORF">FKW44_023656</name>
</gene>
<keyword evidence="2" id="KW-1185">Reference proteome</keyword>
<evidence type="ECO:0000313" key="2">
    <source>
        <dbReference type="Proteomes" id="UP000595437"/>
    </source>
</evidence>
<proteinExistence type="predicted"/>